<dbReference type="Pfam" id="PF00011">
    <property type="entry name" value="HSP20"/>
    <property type="match status" value="1"/>
</dbReference>
<comment type="similarity">
    <text evidence="1 2">Belongs to the small heat shock protein (HSP20) family.</text>
</comment>
<evidence type="ECO:0000259" key="3">
    <source>
        <dbReference type="PROSITE" id="PS01031"/>
    </source>
</evidence>
<dbReference type="PANTHER" id="PTHR11527">
    <property type="entry name" value="HEAT-SHOCK PROTEIN 20 FAMILY MEMBER"/>
    <property type="match status" value="1"/>
</dbReference>
<dbReference type="InterPro" id="IPR002068">
    <property type="entry name" value="A-crystallin/Hsp20_dom"/>
</dbReference>
<evidence type="ECO:0000256" key="2">
    <source>
        <dbReference type="RuleBase" id="RU003616"/>
    </source>
</evidence>
<keyword evidence="5" id="KW-1185">Reference proteome</keyword>
<evidence type="ECO:0000256" key="1">
    <source>
        <dbReference type="PROSITE-ProRule" id="PRU00285"/>
    </source>
</evidence>
<proteinExistence type="inferred from homology"/>
<feature type="domain" description="SHSP" evidence="3">
    <location>
        <begin position="40"/>
        <end position="157"/>
    </location>
</feature>
<dbReference type="RefSeq" id="WP_345337509.1">
    <property type="nucleotide sequence ID" value="NZ_BAABJZ010000107.1"/>
</dbReference>
<sequence>MRRGSLSLFDPGSALDQWHNPFGRLLDDLEQPWPFGATRAGRSDLMVPAVDMKERKDQLEISADLPGLAEADIELQCYGDRLLLTVKRERETQTEKEEGYHLVERQYGTYQRMIALPFVVTETDPIRASYRDGVLRVTIYKPADAQAKQKVIKINVDH</sequence>
<comment type="caution">
    <text evidence="4">The sequence shown here is derived from an EMBL/GenBank/DDBJ whole genome shotgun (WGS) entry which is preliminary data.</text>
</comment>
<gene>
    <name evidence="4" type="ORF">GCM10023333_42200</name>
</gene>
<name>A0ABP9FL84_9GAMM</name>
<dbReference type="SUPFAM" id="SSF49764">
    <property type="entry name" value="HSP20-like chaperones"/>
    <property type="match status" value="1"/>
</dbReference>
<dbReference type="Gene3D" id="2.60.40.790">
    <property type="match status" value="1"/>
</dbReference>
<protein>
    <recommendedName>
        <fullName evidence="3">SHSP domain-containing protein</fullName>
    </recommendedName>
</protein>
<evidence type="ECO:0000313" key="5">
    <source>
        <dbReference type="Proteomes" id="UP001499988"/>
    </source>
</evidence>
<dbReference type="Proteomes" id="UP001499988">
    <property type="component" value="Unassembled WGS sequence"/>
</dbReference>
<dbReference type="CDD" id="cd06464">
    <property type="entry name" value="ACD_sHsps-like"/>
    <property type="match status" value="1"/>
</dbReference>
<accession>A0ABP9FL84</accession>
<reference evidence="5" key="1">
    <citation type="journal article" date="2019" name="Int. J. Syst. Evol. Microbiol.">
        <title>The Global Catalogue of Microorganisms (GCM) 10K type strain sequencing project: providing services to taxonomists for standard genome sequencing and annotation.</title>
        <authorList>
            <consortium name="The Broad Institute Genomics Platform"/>
            <consortium name="The Broad Institute Genome Sequencing Center for Infectious Disease"/>
            <person name="Wu L."/>
            <person name="Ma J."/>
        </authorList>
    </citation>
    <scope>NUCLEOTIDE SEQUENCE [LARGE SCALE GENOMIC DNA]</scope>
    <source>
        <strain evidence="5">JCM 18401</strain>
    </source>
</reference>
<dbReference type="EMBL" id="BAABJZ010000107">
    <property type="protein sequence ID" value="GAA4903504.1"/>
    <property type="molecule type" value="Genomic_DNA"/>
</dbReference>
<organism evidence="4 5">
    <name type="scientific">Ferrimonas pelagia</name>
    <dbReference type="NCBI Taxonomy" id="1177826"/>
    <lineage>
        <taxon>Bacteria</taxon>
        <taxon>Pseudomonadati</taxon>
        <taxon>Pseudomonadota</taxon>
        <taxon>Gammaproteobacteria</taxon>
        <taxon>Alteromonadales</taxon>
        <taxon>Ferrimonadaceae</taxon>
        <taxon>Ferrimonas</taxon>
    </lineage>
</organism>
<evidence type="ECO:0000313" key="4">
    <source>
        <dbReference type="EMBL" id="GAA4903504.1"/>
    </source>
</evidence>
<dbReference type="PROSITE" id="PS01031">
    <property type="entry name" value="SHSP"/>
    <property type="match status" value="1"/>
</dbReference>
<dbReference type="InterPro" id="IPR008978">
    <property type="entry name" value="HSP20-like_chaperone"/>
</dbReference>
<dbReference type="InterPro" id="IPR031107">
    <property type="entry name" value="Small_HSP"/>
</dbReference>